<gene>
    <name evidence="2" type="ORF">ACFPM3_04885</name>
</gene>
<dbReference type="EMBL" id="JBHSJD010000002">
    <property type="protein sequence ID" value="MFC5021488.1"/>
    <property type="molecule type" value="Genomic_DNA"/>
</dbReference>
<evidence type="ECO:0000313" key="2">
    <source>
        <dbReference type="EMBL" id="MFC5021488.1"/>
    </source>
</evidence>
<keyword evidence="1" id="KW-1133">Transmembrane helix</keyword>
<name>A0ABV9X9U5_9ACTN</name>
<feature type="transmembrane region" description="Helical" evidence="1">
    <location>
        <begin position="147"/>
        <end position="170"/>
    </location>
</feature>
<evidence type="ECO:0008006" key="4">
    <source>
        <dbReference type="Google" id="ProtNLM"/>
    </source>
</evidence>
<organism evidence="2 3">
    <name type="scientific">Streptomyces coeruleoprunus</name>
    <dbReference type="NCBI Taxonomy" id="285563"/>
    <lineage>
        <taxon>Bacteria</taxon>
        <taxon>Bacillati</taxon>
        <taxon>Actinomycetota</taxon>
        <taxon>Actinomycetes</taxon>
        <taxon>Kitasatosporales</taxon>
        <taxon>Streptomycetaceae</taxon>
        <taxon>Streptomyces</taxon>
    </lineage>
</organism>
<dbReference type="Proteomes" id="UP001595829">
    <property type="component" value="Unassembled WGS sequence"/>
</dbReference>
<proteinExistence type="predicted"/>
<accession>A0ABV9X9U5</accession>
<keyword evidence="1" id="KW-0472">Membrane</keyword>
<feature type="transmembrane region" description="Helical" evidence="1">
    <location>
        <begin position="47"/>
        <end position="75"/>
    </location>
</feature>
<reference evidence="3" key="1">
    <citation type="journal article" date="2019" name="Int. J. Syst. Evol. Microbiol.">
        <title>The Global Catalogue of Microorganisms (GCM) 10K type strain sequencing project: providing services to taxonomists for standard genome sequencing and annotation.</title>
        <authorList>
            <consortium name="The Broad Institute Genomics Platform"/>
            <consortium name="The Broad Institute Genome Sequencing Center for Infectious Disease"/>
            <person name="Wu L."/>
            <person name="Ma J."/>
        </authorList>
    </citation>
    <scope>NUCLEOTIDE SEQUENCE [LARGE SCALE GENOMIC DNA]</scope>
    <source>
        <strain evidence="3">CGMCC 4.1648</strain>
    </source>
</reference>
<dbReference type="RefSeq" id="WP_345693445.1">
    <property type="nucleotide sequence ID" value="NZ_BAABIT010000001.1"/>
</dbReference>
<keyword evidence="1" id="KW-0812">Transmembrane</keyword>
<feature type="transmembrane region" description="Helical" evidence="1">
    <location>
        <begin position="115"/>
        <end position="135"/>
    </location>
</feature>
<protein>
    <recommendedName>
        <fullName evidence="4">Sulfite exporter TauE/SafE family protein</fullName>
    </recommendedName>
</protein>
<keyword evidence="3" id="KW-1185">Reference proteome</keyword>
<comment type="caution">
    <text evidence="2">The sequence shown here is derived from an EMBL/GenBank/DDBJ whole genome shotgun (WGS) entry which is preliminary data.</text>
</comment>
<evidence type="ECO:0000313" key="3">
    <source>
        <dbReference type="Proteomes" id="UP001595829"/>
    </source>
</evidence>
<evidence type="ECO:0000256" key="1">
    <source>
        <dbReference type="SAM" id="Phobius"/>
    </source>
</evidence>
<sequence length="289" mass="30495">MEPKRSWGRALLISMLVLFLEAALALVVAVVYGFTQESPNAGGTYALALPLLAVVGAFAGAAVSLALVLPAVWLSEALGRRFGGREAWWWVPPAAATAALVPVVAGVVLSDAADWGVAVKSWLVVTASLTAPIWFSRLRRRGLFGSLALWGTLVVACAGTLGGIALHTGLLEEYRPPTITPAALVGTWSDGRGGTLTVAPDGRVTAFGVDDHGMDANVDIVVNECTGEGTWTFDAGENPWTQRVDLTVHDCQWPAWNVGGTAERITLYQYIGDPDAGHLYELTKTRGGS</sequence>
<feature type="transmembrane region" description="Helical" evidence="1">
    <location>
        <begin position="12"/>
        <end position="35"/>
    </location>
</feature>
<feature type="transmembrane region" description="Helical" evidence="1">
    <location>
        <begin position="87"/>
        <end position="109"/>
    </location>
</feature>